<evidence type="ECO:0000256" key="7">
    <source>
        <dbReference type="ARBA" id="ARBA00022827"/>
    </source>
</evidence>
<evidence type="ECO:0000256" key="9">
    <source>
        <dbReference type="ARBA" id="ARBA00023002"/>
    </source>
</evidence>
<dbReference type="InterPro" id="IPR040156">
    <property type="entry name" value="ETF-QO"/>
</dbReference>
<name>A0AAW2HTT9_9NEOP</name>
<dbReference type="Pfam" id="PF21162">
    <property type="entry name" value="ETFQO_UQ-bd"/>
    <property type="match status" value="1"/>
</dbReference>
<reference evidence="16" key="1">
    <citation type="journal article" date="2024" name="Gigascience">
        <title>Chromosome-level genome of the poultry shaft louse Menopon gallinae provides insight into the host-switching and adaptive evolution of parasitic lice.</title>
        <authorList>
            <person name="Xu Y."/>
            <person name="Ma L."/>
            <person name="Liu S."/>
            <person name="Liang Y."/>
            <person name="Liu Q."/>
            <person name="He Z."/>
            <person name="Tian L."/>
            <person name="Duan Y."/>
            <person name="Cai W."/>
            <person name="Li H."/>
            <person name="Song F."/>
        </authorList>
    </citation>
    <scope>NUCLEOTIDE SEQUENCE</scope>
    <source>
        <strain evidence="16">Cailab_2023a</strain>
    </source>
</reference>
<keyword evidence="10 14" id="KW-0408">Iron</keyword>
<dbReference type="EMBL" id="JARGDH010000003">
    <property type="protein sequence ID" value="KAL0273278.1"/>
    <property type="molecule type" value="Genomic_DNA"/>
</dbReference>
<dbReference type="PROSITE" id="PS51379">
    <property type="entry name" value="4FE4S_FER_2"/>
    <property type="match status" value="1"/>
</dbReference>
<dbReference type="SUPFAM" id="SSF54862">
    <property type="entry name" value="4Fe-4S ferredoxins"/>
    <property type="match status" value="1"/>
</dbReference>
<keyword evidence="9 14" id="KW-0560">Oxidoreductase</keyword>
<evidence type="ECO:0000259" key="15">
    <source>
        <dbReference type="PROSITE" id="PS51379"/>
    </source>
</evidence>
<comment type="function">
    <text evidence="2 14">Accepts electrons from ETF and reduces ubiquinone.</text>
</comment>
<dbReference type="FunFam" id="3.30.70.20:FF:000012">
    <property type="entry name" value="Electron transfer flavoprotein-ubiquinone oxidoreductase, mitochondrial"/>
    <property type="match status" value="1"/>
</dbReference>
<evidence type="ECO:0000256" key="13">
    <source>
        <dbReference type="ARBA" id="ARBA00052682"/>
    </source>
</evidence>
<dbReference type="Pfam" id="PF07992">
    <property type="entry name" value="Pyr_redox_2"/>
    <property type="match status" value="1"/>
</dbReference>
<dbReference type="InterPro" id="IPR017896">
    <property type="entry name" value="4Fe4S_Fe-S-bd"/>
</dbReference>
<evidence type="ECO:0000256" key="12">
    <source>
        <dbReference type="ARBA" id="ARBA00023075"/>
    </source>
</evidence>
<dbReference type="SUPFAM" id="SSF54373">
    <property type="entry name" value="FAD-linked reductases, C-terminal domain"/>
    <property type="match status" value="1"/>
</dbReference>
<evidence type="ECO:0000256" key="1">
    <source>
        <dbReference type="ARBA" id="ARBA00001974"/>
    </source>
</evidence>
<dbReference type="PANTHER" id="PTHR10617">
    <property type="entry name" value="ELECTRON TRANSFER FLAVOPROTEIN-UBIQUINONE OXIDOREDUCTASE"/>
    <property type="match status" value="1"/>
</dbReference>
<evidence type="ECO:0000256" key="4">
    <source>
        <dbReference type="ARBA" id="ARBA00022485"/>
    </source>
</evidence>
<comment type="cofactor">
    <cofactor evidence="14">
        <name>[4Fe-4S] cluster</name>
        <dbReference type="ChEBI" id="CHEBI:49883"/>
    </cofactor>
    <text evidence="14">Binds 1 [4Fe-4S] cluster.</text>
</comment>
<evidence type="ECO:0000256" key="2">
    <source>
        <dbReference type="ARBA" id="ARBA00002819"/>
    </source>
</evidence>
<accession>A0AAW2HTT9</accession>
<dbReference type="Gene3D" id="3.50.50.60">
    <property type="entry name" value="FAD/NAD(P)-binding domain"/>
    <property type="match status" value="1"/>
</dbReference>
<keyword evidence="11 14" id="KW-0411">Iron-sulfur</keyword>
<dbReference type="Gene3D" id="3.30.9.90">
    <property type="match status" value="1"/>
</dbReference>
<keyword evidence="12 14" id="KW-0830">Ubiquinone</keyword>
<keyword evidence="7 14" id="KW-0274">FAD</keyword>
<keyword evidence="4" id="KW-0004">4Fe-4S</keyword>
<dbReference type="EC" id="1.5.5.1" evidence="14"/>
<sequence>MACGGPRTFGLARNIISHNRRWYSDPAFPKITTHYTIFPRDKDPRWKDVSMERTADETDVLIVGGGPAGMSAAIRLKQLAAKSGKELRVTLVEKAPDVGAHILSGACVDPKALNELIPEWKEKGAPLNTPVTADKFGFLTEKGRISIPILPGMPLNNHGNYVVRLGHLVKWLGTQAEELGVEIYPGYAAAEVLYHEDGSVKGIATNDVGIAKDGSPKASFERGMELHAKEIQSSENCETQTYGIGLKEIWEISPEKHKAGTVEHTVGWPLDPHTYGGSFLYHINESSLIAVGFVVGLDYSNPYISPFREFQRFKHHPSISSVLEGGKRIAYGARALAEGGLQSIGKLTFPGGCLIGCCAGFINVPKIKGTHNAMKSGMLAAEAAVEAIENKDSSPTKGLEPKSYEGKIKSSWIWKELKEVRNCRPSFHNPLGLYGGLAYSGFSLMIRGMEPWTFKHGEPDNKRLKKMSESKPIEYPKPDGKISFDLLSSVALTGTNHEADQPAHLTLKDDTVPVNVNLKEFGGPESRFCPAGVYEFVPLETGNGQKLQINAQNCIHCKTCDIKDPTQNINWVVPEGGGGPAYDGM</sequence>
<comment type="caution">
    <text evidence="16">The sequence shown here is derived from an EMBL/GenBank/DDBJ whole genome shotgun (WGS) entry which is preliminary data.</text>
</comment>
<evidence type="ECO:0000256" key="11">
    <source>
        <dbReference type="ARBA" id="ARBA00023014"/>
    </source>
</evidence>
<dbReference type="GO" id="GO:0051539">
    <property type="term" value="F:4 iron, 4 sulfur cluster binding"/>
    <property type="evidence" value="ECO:0007669"/>
    <property type="project" value="UniProtKB-UniRule"/>
</dbReference>
<comment type="catalytic activity">
    <reaction evidence="13 14">
        <text>a ubiquinone + reduced [electron-transfer flavoprotein] = a ubiquinol + oxidized [electron-transfer flavoprotein] + H(+)</text>
        <dbReference type="Rhea" id="RHEA:24052"/>
        <dbReference type="Rhea" id="RHEA-COMP:9565"/>
        <dbReference type="Rhea" id="RHEA-COMP:9566"/>
        <dbReference type="Rhea" id="RHEA-COMP:10685"/>
        <dbReference type="Rhea" id="RHEA-COMP:10686"/>
        <dbReference type="ChEBI" id="CHEBI:15378"/>
        <dbReference type="ChEBI" id="CHEBI:16389"/>
        <dbReference type="ChEBI" id="CHEBI:17976"/>
        <dbReference type="ChEBI" id="CHEBI:57692"/>
        <dbReference type="ChEBI" id="CHEBI:58307"/>
        <dbReference type="EC" id="1.5.5.1"/>
    </reaction>
</comment>
<dbReference type="Gene3D" id="3.30.70.20">
    <property type="match status" value="1"/>
</dbReference>
<dbReference type="SUPFAM" id="SSF51905">
    <property type="entry name" value="FAD/NAD(P)-binding domain"/>
    <property type="match status" value="1"/>
</dbReference>
<organism evidence="16">
    <name type="scientific">Menopon gallinae</name>
    <name type="common">poultry shaft louse</name>
    <dbReference type="NCBI Taxonomy" id="328185"/>
    <lineage>
        <taxon>Eukaryota</taxon>
        <taxon>Metazoa</taxon>
        <taxon>Ecdysozoa</taxon>
        <taxon>Arthropoda</taxon>
        <taxon>Hexapoda</taxon>
        <taxon>Insecta</taxon>
        <taxon>Pterygota</taxon>
        <taxon>Neoptera</taxon>
        <taxon>Paraneoptera</taxon>
        <taxon>Psocodea</taxon>
        <taxon>Troctomorpha</taxon>
        <taxon>Phthiraptera</taxon>
        <taxon>Amblycera</taxon>
        <taxon>Menoponidae</taxon>
        <taxon>Menopon</taxon>
    </lineage>
</organism>
<keyword evidence="5 14" id="KW-0285">Flavoprotein</keyword>
<dbReference type="InterPro" id="IPR049398">
    <property type="entry name" value="ETF-QO/FixC_UQ-bd"/>
</dbReference>
<evidence type="ECO:0000313" key="16">
    <source>
        <dbReference type="EMBL" id="KAL0273278.1"/>
    </source>
</evidence>
<keyword evidence="6 14" id="KW-0479">Metal-binding</keyword>
<dbReference type="InterPro" id="IPR007859">
    <property type="entry name" value="ETF-QO/FixX_C"/>
</dbReference>
<dbReference type="GO" id="GO:0004174">
    <property type="term" value="F:electron-transferring-flavoprotein dehydrogenase activity"/>
    <property type="evidence" value="ECO:0007669"/>
    <property type="project" value="UniProtKB-UniRule"/>
</dbReference>
<dbReference type="PANTHER" id="PTHR10617:SF107">
    <property type="entry name" value="ELECTRON TRANSFER FLAVOPROTEIN-UBIQUINONE OXIDOREDUCTASE, MITOCHONDRIAL"/>
    <property type="match status" value="1"/>
</dbReference>
<evidence type="ECO:0000256" key="3">
    <source>
        <dbReference type="ARBA" id="ARBA00022448"/>
    </source>
</evidence>
<evidence type="ECO:0000256" key="14">
    <source>
        <dbReference type="RuleBase" id="RU366068"/>
    </source>
</evidence>
<dbReference type="Pfam" id="PF05187">
    <property type="entry name" value="Fer4_ETF_QO"/>
    <property type="match status" value="1"/>
</dbReference>
<keyword evidence="8 14" id="KW-0249">Electron transport</keyword>
<gene>
    <name evidence="16" type="ORF">PYX00_005987</name>
</gene>
<feature type="domain" description="4Fe-4S ferredoxin-type" evidence="15">
    <location>
        <begin position="545"/>
        <end position="574"/>
    </location>
</feature>
<comment type="cofactor">
    <cofactor evidence="1 14">
        <name>FAD</name>
        <dbReference type="ChEBI" id="CHEBI:57692"/>
    </cofactor>
</comment>
<protein>
    <recommendedName>
        <fullName evidence="14">Electron transfer flavoprotein-ubiquinone oxidoreductase</fullName>
        <shortName evidence="14">ETF-QO</shortName>
        <ecNumber evidence="14">1.5.5.1</ecNumber>
    </recommendedName>
</protein>
<keyword evidence="3 14" id="KW-0813">Transport</keyword>
<dbReference type="GO" id="GO:0005743">
    <property type="term" value="C:mitochondrial inner membrane"/>
    <property type="evidence" value="ECO:0007669"/>
    <property type="project" value="TreeGrafter"/>
</dbReference>
<proteinExistence type="predicted"/>
<evidence type="ECO:0000256" key="10">
    <source>
        <dbReference type="ARBA" id="ARBA00023004"/>
    </source>
</evidence>
<dbReference type="InterPro" id="IPR036188">
    <property type="entry name" value="FAD/NAD-bd_sf"/>
</dbReference>
<dbReference type="PRINTS" id="PR00411">
    <property type="entry name" value="PNDRDTASEI"/>
</dbReference>
<dbReference type="InterPro" id="IPR023753">
    <property type="entry name" value="FAD/NAD-binding_dom"/>
</dbReference>
<evidence type="ECO:0000256" key="8">
    <source>
        <dbReference type="ARBA" id="ARBA00022982"/>
    </source>
</evidence>
<evidence type="ECO:0000256" key="5">
    <source>
        <dbReference type="ARBA" id="ARBA00022630"/>
    </source>
</evidence>
<evidence type="ECO:0000256" key="6">
    <source>
        <dbReference type="ARBA" id="ARBA00022723"/>
    </source>
</evidence>
<dbReference type="AlphaFoldDB" id="A0AAW2HTT9"/>
<dbReference type="GO" id="GO:0046872">
    <property type="term" value="F:metal ion binding"/>
    <property type="evidence" value="ECO:0007669"/>
    <property type="project" value="UniProtKB-KW"/>
</dbReference>